<dbReference type="InterPro" id="IPR001849">
    <property type="entry name" value="PH_domain"/>
</dbReference>
<feature type="region of interest" description="Disordered" evidence="1">
    <location>
        <begin position="48"/>
        <end position="152"/>
    </location>
</feature>
<dbReference type="PANTHER" id="PTHR14336">
    <property type="entry name" value="TANDEM PH DOMAIN CONTAINING PROTEIN"/>
    <property type="match status" value="1"/>
</dbReference>
<sequence>MRAVEDPVPMPMDSAEDHLRQRLSLLAYRPTLALRAAPIAAKLHTLAPLPLPSPTPSASQGEEPDASEDDADSFDASDDDTFSVSSSTSSLSNWHVRPSRRRHNLHRRSRWASGVAADAAVAEPKQHRRAPLALDDEEEKDEVSADSANLHKTDPSDVMHLFHTCAMLPLPLPCELPLLQCWTAALDDPIDMLLSDTDASDVIEWNLAVDEILCDPSRLAHTTVVDEDGVPMSSIRPSTSDQAFVANVLMSARAIAATSGRGAVIKSGLLFKQGFGFLHGGWKVRYVELTSTKMTFFREENGRKRGEIDLATCTPKSIEIMPRDSIFDGSQATMWRFAIRTKDRRVLVSAYSEAEMKEWLRCLHVAIAVQHAGVGRYTDVVVPNGTLLAGKGDGLLRSSAMAGR</sequence>
<reference evidence="3" key="1">
    <citation type="submission" date="2021-12" db="EMBL/GenBank/DDBJ databases">
        <title>Prjna785345.</title>
        <authorList>
            <person name="Rujirawat T."/>
            <person name="Krajaejun T."/>
        </authorList>
    </citation>
    <scope>NUCLEOTIDE SEQUENCE</scope>
    <source>
        <strain evidence="3">Pi057C3</strain>
    </source>
</reference>
<dbReference type="SUPFAM" id="SSF50729">
    <property type="entry name" value="PH domain-like"/>
    <property type="match status" value="1"/>
</dbReference>
<dbReference type="Proteomes" id="UP001209570">
    <property type="component" value="Unassembled WGS sequence"/>
</dbReference>
<keyword evidence="4" id="KW-1185">Reference proteome</keyword>
<dbReference type="InterPro" id="IPR011993">
    <property type="entry name" value="PH-like_dom_sf"/>
</dbReference>
<feature type="compositionally biased region" description="Low complexity" evidence="1">
    <location>
        <begin position="112"/>
        <end position="122"/>
    </location>
</feature>
<dbReference type="CDD" id="cd00821">
    <property type="entry name" value="PH"/>
    <property type="match status" value="1"/>
</dbReference>
<dbReference type="InterPro" id="IPR051707">
    <property type="entry name" value="PI-Interact_SigTrans_Reg"/>
</dbReference>
<dbReference type="Pfam" id="PF00169">
    <property type="entry name" value="PH"/>
    <property type="match status" value="1"/>
</dbReference>
<evidence type="ECO:0000259" key="2">
    <source>
        <dbReference type="PROSITE" id="PS50003"/>
    </source>
</evidence>
<dbReference type="PROSITE" id="PS50003">
    <property type="entry name" value="PH_DOMAIN"/>
    <property type="match status" value="1"/>
</dbReference>
<gene>
    <name evidence="3" type="ORF">P43SY_001257</name>
</gene>
<comment type="caution">
    <text evidence="3">The sequence shown here is derived from an EMBL/GenBank/DDBJ whole genome shotgun (WGS) entry which is preliminary data.</text>
</comment>
<protein>
    <recommendedName>
        <fullName evidence="2">PH domain-containing protein</fullName>
    </recommendedName>
</protein>
<accession>A0AAD5Q5K5</accession>
<dbReference type="Gene3D" id="2.30.29.30">
    <property type="entry name" value="Pleckstrin-homology domain (PH domain)/Phosphotyrosine-binding domain (PTB)"/>
    <property type="match status" value="1"/>
</dbReference>
<evidence type="ECO:0000313" key="4">
    <source>
        <dbReference type="Proteomes" id="UP001209570"/>
    </source>
</evidence>
<dbReference type="AlphaFoldDB" id="A0AAD5Q5K5"/>
<evidence type="ECO:0000313" key="3">
    <source>
        <dbReference type="EMBL" id="KAJ0394986.1"/>
    </source>
</evidence>
<dbReference type="SMART" id="SM00233">
    <property type="entry name" value="PH"/>
    <property type="match status" value="1"/>
</dbReference>
<feature type="compositionally biased region" description="Basic residues" evidence="1">
    <location>
        <begin position="97"/>
        <end position="110"/>
    </location>
</feature>
<name>A0AAD5Q5K5_PYTIN</name>
<dbReference type="EMBL" id="JAKCXM010000370">
    <property type="protein sequence ID" value="KAJ0394986.1"/>
    <property type="molecule type" value="Genomic_DNA"/>
</dbReference>
<dbReference type="PANTHER" id="PTHR14336:SF8">
    <property type="entry name" value="PROTEIN OPY1"/>
    <property type="match status" value="1"/>
</dbReference>
<evidence type="ECO:0000256" key="1">
    <source>
        <dbReference type="SAM" id="MobiDB-lite"/>
    </source>
</evidence>
<organism evidence="3 4">
    <name type="scientific">Pythium insidiosum</name>
    <name type="common">Pythiosis disease agent</name>
    <dbReference type="NCBI Taxonomy" id="114742"/>
    <lineage>
        <taxon>Eukaryota</taxon>
        <taxon>Sar</taxon>
        <taxon>Stramenopiles</taxon>
        <taxon>Oomycota</taxon>
        <taxon>Peronosporomycetes</taxon>
        <taxon>Pythiales</taxon>
        <taxon>Pythiaceae</taxon>
        <taxon>Pythium</taxon>
    </lineage>
</organism>
<feature type="domain" description="PH" evidence="2">
    <location>
        <begin position="263"/>
        <end position="368"/>
    </location>
</feature>
<feature type="compositionally biased region" description="Acidic residues" evidence="1">
    <location>
        <begin position="62"/>
        <end position="81"/>
    </location>
</feature>
<feature type="compositionally biased region" description="Low complexity" evidence="1">
    <location>
        <begin position="82"/>
        <end position="92"/>
    </location>
</feature>
<proteinExistence type="predicted"/>